<accession>A0A7C9BE69</accession>
<feature type="signal peptide" evidence="2">
    <location>
        <begin position="1"/>
        <end position="19"/>
    </location>
</feature>
<dbReference type="InterPro" id="IPR000906">
    <property type="entry name" value="ZU5_dom"/>
</dbReference>
<dbReference type="RefSeq" id="WP_152765097.1">
    <property type="nucleotide sequence ID" value="NZ_WHLY01000002.1"/>
</dbReference>
<feature type="compositionally biased region" description="Polar residues" evidence="1">
    <location>
        <begin position="28"/>
        <end position="37"/>
    </location>
</feature>
<keyword evidence="5" id="KW-1185">Reference proteome</keyword>
<organism evidence="4 5">
    <name type="scientific">Salmonirosea aquatica</name>
    <dbReference type="NCBI Taxonomy" id="2654236"/>
    <lineage>
        <taxon>Bacteria</taxon>
        <taxon>Pseudomonadati</taxon>
        <taxon>Bacteroidota</taxon>
        <taxon>Cytophagia</taxon>
        <taxon>Cytophagales</taxon>
        <taxon>Spirosomataceae</taxon>
        <taxon>Salmonirosea</taxon>
    </lineage>
</organism>
<feature type="chain" id="PRO_5028889383" description="ZU5 domain-containing protein" evidence="2">
    <location>
        <begin position="20"/>
        <end position="426"/>
    </location>
</feature>
<feature type="domain" description="ZU5" evidence="3">
    <location>
        <begin position="55"/>
        <end position="181"/>
    </location>
</feature>
<evidence type="ECO:0000256" key="2">
    <source>
        <dbReference type="SAM" id="SignalP"/>
    </source>
</evidence>
<gene>
    <name evidence="4" type="ORF">GBK04_26800</name>
</gene>
<evidence type="ECO:0000259" key="3">
    <source>
        <dbReference type="PROSITE" id="PS51145"/>
    </source>
</evidence>
<feature type="region of interest" description="Disordered" evidence="1">
    <location>
        <begin position="26"/>
        <end position="67"/>
    </location>
</feature>
<dbReference type="Proteomes" id="UP000479293">
    <property type="component" value="Unassembled WGS sequence"/>
</dbReference>
<keyword evidence="2" id="KW-0732">Signal</keyword>
<sequence>MKNKLQLFLCSALAVLCLACDPDKGSVAPTSDDNSGPPSAPATGAVTPVGTPEGTPLTATIGPAGGSIQSADQRIRISIPAGALTETKTISVQPLTNQCPSGTGQAFRLTPHGLTFAKPATLTFQYDEQDVKGSAPEFLRVAYQNEKGSWQSPSLKSIDTTAHNVTISTTHFSDWSLFQNVKLTHDQPGSIILDPGGQVNLKVWGHIDTPSDNTDDLIIPIPVLLDEKYIDSWQVAAEGSLKNTKSSNINTYQAPNHIPARNPVAVSVLLNKTVTIDGRVYRDLRLVSNVFVAPEGISVQIDGGAWQTYPGGANLNSTQNVVTGKNGAESASVSWKGAPEGVFRWTKSTDVAFNLLQGPMIYQHLYGTKNVQVSGGSLKVDNSNLAWVVGTFTVQPAGWVRPSTPPNVIGTANIKGVFRMKRIGQQ</sequence>
<dbReference type="AlphaFoldDB" id="A0A7C9BE69"/>
<evidence type="ECO:0000256" key="1">
    <source>
        <dbReference type="SAM" id="MobiDB-lite"/>
    </source>
</evidence>
<proteinExistence type="predicted"/>
<dbReference type="PROSITE" id="PS51145">
    <property type="entry name" value="ZU5"/>
    <property type="match status" value="1"/>
</dbReference>
<protein>
    <recommendedName>
        <fullName evidence="3">ZU5 domain-containing protein</fullName>
    </recommendedName>
</protein>
<evidence type="ECO:0000313" key="5">
    <source>
        <dbReference type="Proteomes" id="UP000479293"/>
    </source>
</evidence>
<reference evidence="4 5" key="1">
    <citation type="submission" date="2019-10" db="EMBL/GenBank/DDBJ databases">
        <title>Draft Genome Sequence of Cytophagaceae sp. SJW1-29.</title>
        <authorList>
            <person name="Choi A."/>
        </authorList>
    </citation>
    <scope>NUCLEOTIDE SEQUENCE [LARGE SCALE GENOMIC DNA]</scope>
    <source>
        <strain evidence="4 5">SJW1-29</strain>
    </source>
</reference>
<evidence type="ECO:0000313" key="4">
    <source>
        <dbReference type="EMBL" id="MPR36842.1"/>
    </source>
</evidence>
<dbReference type="EMBL" id="WHLY01000002">
    <property type="protein sequence ID" value="MPR36842.1"/>
    <property type="molecule type" value="Genomic_DNA"/>
</dbReference>
<name>A0A7C9BE69_9BACT</name>
<dbReference type="Gene3D" id="2.60.220.30">
    <property type="match status" value="1"/>
</dbReference>
<comment type="caution">
    <text evidence="4">The sequence shown here is derived from an EMBL/GenBank/DDBJ whole genome shotgun (WGS) entry which is preliminary data.</text>
</comment>